<reference evidence="3" key="1">
    <citation type="submission" date="2017-09" db="EMBL/GenBank/DDBJ databases">
        <authorList>
            <person name="Varghese N."/>
            <person name="Submissions S."/>
        </authorList>
    </citation>
    <scope>NUCLEOTIDE SEQUENCE [LARGE SCALE GENOMIC DNA]</scope>
    <source>
        <strain evidence="3">CGMCC 1.12641</strain>
    </source>
</reference>
<keyword evidence="3" id="KW-1185">Reference proteome</keyword>
<evidence type="ECO:0000313" key="2">
    <source>
        <dbReference type="EMBL" id="SOC81192.1"/>
    </source>
</evidence>
<protein>
    <submittedName>
        <fullName evidence="2">Uncharacterized protein</fullName>
    </submittedName>
</protein>
<evidence type="ECO:0000313" key="3">
    <source>
        <dbReference type="Proteomes" id="UP000219193"/>
    </source>
</evidence>
<keyword evidence="1" id="KW-0472">Membrane</keyword>
<proteinExistence type="predicted"/>
<dbReference type="Proteomes" id="UP000219193">
    <property type="component" value="Unassembled WGS sequence"/>
</dbReference>
<keyword evidence="1" id="KW-0812">Transmembrane</keyword>
<organism evidence="2 3">
    <name type="scientific">Salinimicrobium sediminis</name>
    <dbReference type="NCBI Taxonomy" id="1343891"/>
    <lineage>
        <taxon>Bacteria</taxon>
        <taxon>Pseudomonadati</taxon>
        <taxon>Bacteroidota</taxon>
        <taxon>Flavobacteriia</taxon>
        <taxon>Flavobacteriales</taxon>
        <taxon>Flavobacteriaceae</taxon>
        <taxon>Salinimicrobium</taxon>
    </lineage>
</organism>
<feature type="transmembrane region" description="Helical" evidence="1">
    <location>
        <begin position="12"/>
        <end position="34"/>
    </location>
</feature>
<gene>
    <name evidence="2" type="ORF">SAMN06296241_2765</name>
</gene>
<dbReference type="AlphaFoldDB" id="A0A285X789"/>
<evidence type="ECO:0000256" key="1">
    <source>
        <dbReference type="SAM" id="Phobius"/>
    </source>
</evidence>
<dbReference type="EMBL" id="OCMF01000004">
    <property type="protein sequence ID" value="SOC81192.1"/>
    <property type="molecule type" value="Genomic_DNA"/>
</dbReference>
<accession>A0A285X789</accession>
<keyword evidence="1" id="KW-1133">Transmembrane helix</keyword>
<sequence>MEPPKKYQWKRSYTAVLIANAVYIVLFYVLMTIFS</sequence>
<name>A0A285X789_9FLAO</name>